<protein>
    <submittedName>
        <fullName evidence="1">Uncharacterized protein</fullName>
    </submittedName>
</protein>
<evidence type="ECO:0000313" key="2">
    <source>
        <dbReference type="Proteomes" id="UP001589667"/>
    </source>
</evidence>
<proteinExistence type="predicted"/>
<dbReference type="Proteomes" id="UP001589667">
    <property type="component" value="Unassembled WGS sequence"/>
</dbReference>
<dbReference type="RefSeq" id="WP_157423710.1">
    <property type="nucleotide sequence ID" value="NZ_BAAANI010000008.1"/>
</dbReference>
<comment type="caution">
    <text evidence="1">The sequence shown here is derived from an EMBL/GenBank/DDBJ whole genome shotgun (WGS) entry which is preliminary data.</text>
</comment>
<sequence>MRTSDRGGRRRATRVAAAGLAIAGLFVLAGCAPRSPGGGPFGDGSQAERVVRGMPEGWTGPDPDLLDGEPVVGWVSDTEFGVVTMGSSSCPAVARELEVLGAREVQIEFGQSPNDPCTADMAATTHVFELPPTVDGRPVTVIVKLDGFEPEFALELE</sequence>
<reference evidence="1 2" key="1">
    <citation type="submission" date="2024-09" db="EMBL/GenBank/DDBJ databases">
        <authorList>
            <person name="Sun Q."/>
            <person name="Mori K."/>
        </authorList>
    </citation>
    <scope>NUCLEOTIDE SEQUENCE [LARGE SCALE GENOMIC DNA]</scope>
    <source>
        <strain evidence="1 2">JCM 14321</strain>
    </source>
</reference>
<dbReference type="PROSITE" id="PS51257">
    <property type="entry name" value="PROKAR_LIPOPROTEIN"/>
    <property type="match status" value="1"/>
</dbReference>
<accession>A0ABV5SKK7</accession>
<gene>
    <name evidence="1" type="ORF">ACFFQV_01110</name>
</gene>
<organism evidence="1 2">
    <name type="scientific">Agromyces lapidis</name>
    <dbReference type="NCBI Taxonomy" id="279574"/>
    <lineage>
        <taxon>Bacteria</taxon>
        <taxon>Bacillati</taxon>
        <taxon>Actinomycetota</taxon>
        <taxon>Actinomycetes</taxon>
        <taxon>Micrococcales</taxon>
        <taxon>Microbacteriaceae</taxon>
        <taxon>Agromyces</taxon>
    </lineage>
</organism>
<name>A0ABV5SKK7_9MICO</name>
<evidence type="ECO:0000313" key="1">
    <source>
        <dbReference type="EMBL" id="MFB9640875.1"/>
    </source>
</evidence>
<keyword evidence="2" id="KW-1185">Reference proteome</keyword>
<dbReference type="EMBL" id="JBHMBL010000001">
    <property type="protein sequence ID" value="MFB9640875.1"/>
    <property type="molecule type" value="Genomic_DNA"/>
</dbReference>